<dbReference type="SMART" id="SM01207">
    <property type="entry name" value="G3P_acyltransf"/>
    <property type="match status" value="1"/>
</dbReference>
<evidence type="ECO:0000256" key="3">
    <source>
        <dbReference type="ARBA" id="ARBA00022679"/>
    </source>
</evidence>
<proteinExistence type="inferred from homology"/>
<comment type="function">
    <text evidence="10">Catalyzes the transfer of an acyl group from acyl-phosphate (acyl-PO(4)) to glycerol-3-phosphate (G3P) to form lysophosphatidic acid (LPA). This enzyme utilizes acyl-phosphate as fatty acyl donor, but not acyl-CoA or acyl-ACP.</text>
</comment>
<organism evidence="11 12">
    <name type="scientific">Pseudothermotoga hypogea DSM 11164 = NBRC 106472</name>
    <dbReference type="NCBI Taxonomy" id="1123384"/>
    <lineage>
        <taxon>Bacteria</taxon>
        <taxon>Thermotogati</taxon>
        <taxon>Thermotogota</taxon>
        <taxon>Thermotogae</taxon>
        <taxon>Thermotogales</taxon>
        <taxon>Thermotogaceae</taxon>
        <taxon>Pseudothermotoga</taxon>
    </lineage>
</organism>
<evidence type="ECO:0000256" key="9">
    <source>
        <dbReference type="ARBA" id="ARBA00023264"/>
    </source>
</evidence>
<evidence type="ECO:0000313" key="12">
    <source>
        <dbReference type="Proteomes" id="UP000077469"/>
    </source>
</evidence>
<reference evidence="11 12" key="1">
    <citation type="submission" date="2014-01" db="EMBL/GenBank/DDBJ databases">
        <title>Genome sequencing of Thermotog hypogea.</title>
        <authorList>
            <person name="Zhang X."/>
            <person name="Alvare G."/>
            <person name="Fristensky B."/>
            <person name="Chen L."/>
            <person name="Suen T."/>
            <person name="Chen Q."/>
            <person name="Ma K."/>
        </authorList>
    </citation>
    <scope>NUCLEOTIDE SEQUENCE [LARGE SCALE GENOMIC DNA]</scope>
    <source>
        <strain evidence="11 12">DSM 11164</strain>
    </source>
</reference>
<evidence type="ECO:0000256" key="4">
    <source>
        <dbReference type="ARBA" id="ARBA00022692"/>
    </source>
</evidence>
<evidence type="ECO:0000256" key="5">
    <source>
        <dbReference type="ARBA" id="ARBA00022989"/>
    </source>
</evidence>
<dbReference type="PANTHER" id="PTHR30309:SF0">
    <property type="entry name" value="GLYCEROL-3-PHOSPHATE ACYLTRANSFERASE-RELATED"/>
    <property type="match status" value="1"/>
</dbReference>
<gene>
    <name evidence="10" type="primary">plsY</name>
    <name evidence="11" type="ORF">AJ81_06545</name>
</gene>
<keyword evidence="6 10" id="KW-0443">Lipid metabolism</keyword>
<dbReference type="AlphaFoldDB" id="A0A0X1KRG6"/>
<keyword evidence="12" id="KW-1185">Reference proteome</keyword>
<dbReference type="HAMAP" id="MF_01043">
    <property type="entry name" value="PlsY"/>
    <property type="match status" value="1"/>
</dbReference>
<keyword evidence="4 10" id="KW-0812">Transmembrane</keyword>
<keyword evidence="7 10" id="KW-0472">Membrane</keyword>
<dbReference type="GO" id="GO:0043772">
    <property type="term" value="F:acyl-phosphate glycerol-3-phosphate acyltransferase activity"/>
    <property type="evidence" value="ECO:0007669"/>
    <property type="project" value="UniProtKB-UniRule"/>
</dbReference>
<dbReference type="GO" id="GO:0005886">
    <property type="term" value="C:plasma membrane"/>
    <property type="evidence" value="ECO:0007669"/>
    <property type="project" value="UniProtKB-SubCell"/>
</dbReference>
<evidence type="ECO:0000256" key="2">
    <source>
        <dbReference type="ARBA" id="ARBA00022516"/>
    </source>
</evidence>
<dbReference type="RefSeq" id="WP_031504560.1">
    <property type="nucleotide sequence ID" value="NC_022795.1"/>
</dbReference>
<dbReference type="GO" id="GO:0008654">
    <property type="term" value="P:phospholipid biosynthetic process"/>
    <property type="evidence" value="ECO:0007669"/>
    <property type="project" value="UniProtKB-UniRule"/>
</dbReference>
<comment type="similarity">
    <text evidence="10">Belongs to the PlsY family.</text>
</comment>
<comment type="subcellular location">
    <subcellularLocation>
        <location evidence="10">Cell membrane</location>
        <topology evidence="10">Multi-pass membrane protein</topology>
    </subcellularLocation>
</comment>
<evidence type="ECO:0000256" key="6">
    <source>
        <dbReference type="ARBA" id="ARBA00023098"/>
    </source>
</evidence>
<keyword evidence="5 10" id="KW-1133">Transmembrane helix</keyword>
<dbReference type="EMBL" id="CP007141">
    <property type="protein sequence ID" value="AJC73908.1"/>
    <property type="molecule type" value="Genomic_DNA"/>
</dbReference>
<dbReference type="UniPathway" id="UPA00085"/>
<feature type="transmembrane region" description="Helical" evidence="10">
    <location>
        <begin position="80"/>
        <end position="98"/>
    </location>
</feature>
<feature type="transmembrane region" description="Helical" evidence="10">
    <location>
        <begin position="50"/>
        <end position="74"/>
    </location>
</feature>
<evidence type="ECO:0000256" key="10">
    <source>
        <dbReference type="HAMAP-Rule" id="MF_01043"/>
    </source>
</evidence>
<keyword evidence="9 10" id="KW-1208">Phospholipid metabolism</keyword>
<comment type="pathway">
    <text evidence="10">Lipid metabolism; phospholipid metabolism.</text>
</comment>
<dbReference type="PATRIC" id="fig|1123384.7.peg.1318"/>
<dbReference type="Proteomes" id="UP000077469">
    <property type="component" value="Chromosome"/>
</dbReference>
<evidence type="ECO:0000256" key="7">
    <source>
        <dbReference type="ARBA" id="ARBA00023136"/>
    </source>
</evidence>
<evidence type="ECO:0000256" key="8">
    <source>
        <dbReference type="ARBA" id="ARBA00023209"/>
    </source>
</evidence>
<dbReference type="Pfam" id="PF02660">
    <property type="entry name" value="G3P_acyltransf"/>
    <property type="match status" value="1"/>
</dbReference>
<evidence type="ECO:0000256" key="1">
    <source>
        <dbReference type="ARBA" id="ARBA00022475"/>
    </source>
</evidence>
<dbReference type="OrthoDB" id="9777124at2"/>
<feature type="transmembrane region" description="Helical" evidence="10">
    <location>
        <begin position="6"/>
        <end position="22"/>
    </location>
</feature>
<dbReference type="EC" id="2.3.1.275" evidence="10"/>
<keyword evidence="2 10" id="KW-0444">Lipid biosynthesis</keyword>
<dbReference type="NCBIfam" id="TIGR00023">
    <property type="entry name" value="glycerol-3-phosphate 1-O-acyltransferase PlsY"/>
    <property type="match status" value="1"/>
</dbReference>
<dbReference type="PANTHER" id="PTHR30309">
    <property type="entry name" value="INNER MEMBRANE PROTEIN YGIH"/>
    <property type="match status" value="1"/>
</dbReference>
<dbReference type="KEGG" id="phy:AJ81_06545"/>
<feature type="transmembrane region" description="Helical" evidence="10">
    <location>
        <begin position="110"/>
        <end position="131"/>
    </location>
</feature>
<protein>
    <recommendedName>
        <fullName evidence="10">Glycerol-3-phosphate acyltransferase</fullName>
    </recommendedName>
    <alternativeName>
        <fullName evidence="10">Acyl-PO4 G3P acyltransferase</fullName>
    </alternativeName>
    <alternativeName>
        <fullName evidence="10">Acyl-phosphate--glycerol-3-phosphate acyltransferase</fullName>
    </alternativeName>
    <alternativeName>
        <fullName evidence="10">G3P acyltransferase</fullName>
        <shortName evidence="10">GPAT</shortName>
        <ecNumber evidence="10">2.3.1.275</ecNumber>
    </alternativeName>
    <alternativeName>
        <fullName evidence="10">Lysophosphatidic acid synthase</fullName>
        <shortName evidence="10">LPA synthase</shortName>
    </alternativeName>
</protein>
<dbReference type="PaxDb" id="1123384-AJ81_06545"/>
<keyword evidence="3 10" id="KW-0808">Transferase</keyword>
<keyword evidence="1 10" id="KW-1003">Cell membrane</keyword>
<keyword evidence="8 10" id="KW-0594">Phospholipid biosynthesis</keyword>
<evidence type="ECO:0000313" key="11">
    <source>
        <dbReference type="EMBL" id="AJC73908.1"/>
    </source>
</evidence>
<accession>A0A0X1KRG6</accession>
<comment type="catalytic activity">
    <reaction evidence="10">
        <text>an acyl phosphate + sn-glycerol 3-phosphate = a 1-acyl-sn-glycero-3-phosphate + phosphate</text>
        <dbReference type="Rhea" id="RHEA:34075"/>
        <dbReference type="ChEBI" id="CHEBI:43474"/>
        <dbReference type="ChEBI" id="CHEBI:57597"/>
        <dbReference type="ChEBI" id="CHEBI:57970"/>
        <dbReference type="ChEBI" id="CHEBI:59918"/>
        <dbReference type="EC" id="2.3.1.275"/>
    </reaction>
</comment>
<dbReference type="InterPro" id="IPR003811">
    <property type="entry name" value="G3P_acylTferase_PlsY"/>
</dbReference>
<dbReference type="STRING" id="1123384.AJ81_06545"/>
<comment type="subunit">
    <text evidence="10">Probably interacts with PlsX.</text>
</comment>
<sequence length="199" mass="21629">MEYFLVGLISYLCGAVPFSYLLPRLKKIDVRKVGSGNVGGTNALRAAGPVIGFTCMVLDALKTFIPVLVFAQLYNFDKNFVGVASIAAVLGHDFPIFLKFKGGKGVASTCGVFFALCPACGFVFLGSWLILTILTKYVSLASISSLFLASIVALFFDKDIAVLFFLLSAFSTFRHSDNIERLLKGAERKTDLIGMVKKR</sequence>
<name>A0A0X1KRG6_9THEM</name>